<sequence>MVYPLVLLHGYGEDQKVWDLVRAAFWPDEHVVTPSYASRSDFRSIEEYGEHVYQELKGMGIDKAILIGHSMGGYIALAIADLHPEFVVGLGLFHSTAYADSEERKEMRLKNVAFLENHGPQAFMENFVKNLYAESFAKEHLGLLAEHIAHSSQFPLPALTAGMKAMRIRPDRRAVLEKAPYPVLFIIGLQDKAVSPDDAREQVGLPAHTQELILPEAGHMGMVEAPEKCIDAIQEYWRRINESF</sequence>
<evidence type="ECO:0000259" key="1">
    <source>
        <dbReference type="Pfam" id="PF12697"/>
    </source>
</evidence>
<name>A0A1G9XFY1_9BACT</name>
<dbReference type="EMBL" id="FNGS01000011">
    <property type="protein sequence ID" value="SDM95630.1"/>
    <property type="molecule type" value="Genomic_DNA"/>
</dbReference>
<dbReference type="AlphaFoldDB" id="A0A1G9XFY1"/>
<gene>
    <name evidence="2" type="ORF">SAMN04488090_4600</name>
</gene>
<dbReference type="InterPro" id="IPR050266">
    <property type="entry name" value="AB_hydrolase_sf"/>
</dbReference>
<dbReference type="InterPro" id="IPR029058">
    <property type="entry name" value="AB_hydrolase_fold"/>
</dbReference>
<proteinExistence type="predicted"/>
<dbReference type="InterPro" id="IPR000073">
    <property type="entry name" value="AB_hydrolase_1"/>
</dbReference>
<dbReference type="RefSeq" id="WP_093208210.1">
    <property type="nucleotide sequence ID" value="NZ_FNGS01000011.1"/>
</dbReference>
<dbReference type="SUPFAM" id="SSF53474">
    <property type="entry name" value="alpha/beta-Hydrolases"/>
    <property type="match status" value="1"/>
</dbReference>
<evidence type="ECO:0000313" key="2">
    <source>
        <dbReference type="EMBL" id="SDM95630.1"/>
    </source>
</evidence>
<dbReference type="Pfam" id="PF12697">
    <property type="entry name" value="Abhydrolase_6"/>
    <property type="match status" value="1"/>
</dbReference>
<organism evidence="2 3">
    <name type="scientific">Siphonobacter aquaeclarae</name>
    <dbReference type="NCBI Taxonomy" id="563176"/>
    <lineage>
        <taxon>Bacteria</taxon>
        <taxon>Pseudomonadati</taxon>
        <taxon>Bacteroidota</taxon>
        <taxon>Cytophagia</taxon>
        <taxon>Cytophagales</taxon>
        <taxon>Cytophagaceae</taxon>
        <taxon>Siphonobacter</taxon>
    </lineage>
</organism>
<dbReference type="OrthoDB" id="252464at2"/>
<protein>
    <submittedName>
        <fullName evidence="2">Pimeloyl-ACP methyl ester carboxylesterase</fullName>
    </submittedName>
</protein>
<accession>A0A1G9XFY1</accession>
<dbReference type="Proteomes" id="UP000198901">
    <property type="component" value="Unassembled WGS sequence"/>
</dbReference>
<reference evidence="2 3" key="1">
    <citation type="submission" date="2016-10" db="EMBL/GenBank/DDBJ databases">
        <authorList>
            <person name="de Groot N.N."/>
        </authorList>
    </citation>
    <scope>NUCLEOTIDE SEQUENCE [LARGE SCALE GENOMIC DNA]</scope>
    <source>
        <strain evidence="2 3">DSM 21668</strain>
    </source>
</reference>
<evidence type="ECO:0000313" key="3">
    <source>
        <dbReference type="Proteomes" id="UP000198901"/>
    </source>
</evidence>
<dbReference type="STRING" id="563176.SAMN04488090_4600"/>
<dbReference type="Gene3D" id="3.40.50.1820">
    <property type="entry name" value="alpha/beta hydrolase"/>
    <property type="match status" value="1"/>
</dbReference>
<dbReference type="PANTHER" id="PTHR43798">
    <property type="entry name" value="MONOACYLGLYCEROL LIPASE"/>
    <property type="match status" value="1"/>
</dbReference>
<feature type="domain" description="AB hydrolase-1" evidence="1">
    <location>
        <begin position="5"/>
        <end position="232"/>
    </location>
</feature>
<keyword evidence="3" id="KW-1185">Reference proteome</keyword>